<reference evidence="1" key="1">
    <citation type="journal article" date="2020" name="mSystems">
        <title>Genome- and Community-Level Interaction Insights into Carbon Utilization and Element Cycling Functions of Hydrothermarchaeota in Hydrothermal Sediment.</title>
        <authorList>
            <person name="Zhou Z."/>
            <person name="Liu Y."/>
            <person name="Xu W."/>
            <person name="Pan J."/>
            <person name="Luo Z.H."/>
            <person name="Li M."/>
        </authorList>
    </citation>
    <scope>NUCLEOTIDE SEQUENCE [LARGE SCALE GENOMIC DNA]</scope>
    <source>
        <strain evidence="1">HyVt-628</strain>
    </source>
</reference>
<gene>
    <name evidence="1" type="ORF">ENL01_03835</name>
</gene>
<dbReference type="AlphaFoldDB" id="A0A7C5DEQ5"/>
<organism evidence="1">
    <name type="scientific">Chlorobaculum parvum</name>
    <dbReference type="NCBI Taxonomy" id="274539"/>
    <lineage>
        <taxon>Bacteria</taxon>
        <taxon>Pseudomonadati</taxon>
        <taxon>Chlorobiota</taxon>
        <taxon>Chlorobiia</taxon>
        <taxon>Chlorobiales</taxon>
        <taxon>Chlorobiaceae</taxon>
        <taxon>Chlorobaculum</taxon>
    </lineage>
</organism>
<name>A0A7C5DEQ5_9CHLB</name>
<sequence length="101" mass="11389">MNGNLKPIGEGFFYCKSIKLAKSYETQRYEEYKPCFSGKVLLLACARPKYKETLKLLLAPLKLEMDTATDENKAFTKLSTGRLFDLALIDSKLQASASQGW</sequence>
<accession>A0A7C5DEQ5</accession>
<proteinExistence type="predicted"/>
<comment type="caution">
    <text evidence="1">The sequence shown here is derived from an EMBL/GenBank/DDBJ whole genome shotgun (WGS) entry which is preliminary data.</text>
</comment>
<dbReference type="Proteomes" id="UP000886059">
    <property type="component" value="Unassembled WGS sequence"/>
</dbReference>
<evidence type="ECO:0000313" key="1">
    <source>
        <dbReference type="EMBL" id="HHE08003.1"/>
    </source>
</evidence>
<protein>
    <submittedName>
        <fullName evidence="1">Uncharacterized protein</fullName>
    </submittedName>
</protein>
<dbReference type="EMBL" id="DRSK01000215">
    <property type="protein sequence ID" value="HHE08003.1"/>
    <property type="molecule type" value="Genomic_DNA"/>
</dbReference>